<proteinExistence type="predicted"/>
<dbReference type="EMBL" id="DXCX01000038">
    <property type="protein sequence ID" value="HIY73070.1"/>
    <property type="molecule type" value="Genomic_DNA"/>
</dbReference>
<keyword evidence="3 5" id="KW-1133">Transmembrane helix</keyword>
<dbReference type="GO" id="GO:0005886">
    <property type="term" value="C:plasma membrane"/>
    <property type="evidence" value="ECO:0007669"/>
    <property type="project" value="TreeGrafter"/>
</dbReference>
<keyword evidence="2 5" id="KW-0812">Transmembrane</keyword>
<dbReference type="PANTHER" id="PTHR33507:SF3">
    <property type="entry name" value="INNER MEMBRANE PROTEIN YBBJ"/>
    <property type="match status" value="1"/>
</dbReference>
<evidence type="ECO:0000256" key="4">
    <source>
        <dbReference type="ARBA" id="ARBA00023136"/>
    </source>
</evidence>
<dbReference type="SUPFAM" id="SSF141322">
    <property type="entry name" value="NfeD domain-like"/>
    <property type="match status" value="1"/>
</dbReference>
<feature type="transmembrane region" description="Helical" evidence="5">
    <location>
        <begin position="27"/>
        <end position="60"/>
    </location>
</feature>
<feature type="domain" description="NfeD-like C-terminal" evidence="6">
    <location>
        <begin position="79"/>
        <end position="139"/>
    </location>
</feature>
<dbReference type="InterPro" id="IPR052165">
    <property type="entry name" value="Membrane_assoc_protease"/>
</dbReference>
<evidence type="ECO:0000313" key="7">
    <source>
        <dbReference type="EMBL" id="HIY73070.1"/>
    </source>
</evidence>
<gene>
    <name evidence="7" type="ORF">H9826_03695</name>
</gene>
<organism evidence="7 8">
    <name type="scientific">Candidatus Intestinimonas merdavium</name>
    <dbReference type="NCBI Taxonomy" id="2838622"/>
    <lineage>
        <taxon>Bacteria</taxon>
        <taxon>Bacillati</taxon>
        <taxon>Bacillota</taxon>
        <taxon>Clostridia</taxon>
        <taxon>Eubacteriales</taxon>
        <taxon>Intestinimonas</taxon>
    </lineage>
</organism>
<reference evidence="7" key="2">
    <citation type="submission" date="2021-04" db="EMBL/GenBank/DDBJ databases">
        <authorList>
            <person name="Gilroy R."/>
        </authorList>
    </citation>
    <scope>NUCLEOTIDE SEQUENCE</scope>
    <source>
        <strain evidence="7">CHK33-7979</strain>
    </source>
</reference>
<name>A0A9D1Z3S0_9FIRM</name>
<dbReference type="PANTHER" id="PTHR33507">
    <property type="entry name" value="INNER MEMBRANE PROTEIN YBBJ"/>
    <property type="match status" value="1"/>
</dbReference>
<evidence type="ECO:0000313" key="8">
    <source>
        <dbReference type="Proteomes" id="UP000886824"/>
    </source>
</evidence>
<comment type="subcellular location">
    <subcellularLocation>
        <location evidence="1">Membrane</location>
        <topology evidence="1">Multi-pass membrane protein</topology>
    </subcellularLocation>
</comment>
<evidence type="ECO:0000256" key="2">
    <source>
        <dbReference type="ARBA" id="ARBA00022692"/>
    </source>
</evidence>
<dbReference type="InterPro" id="IPR012340">
    <property type="entry name" value="NA-bd_OB-fold"/>
</dbReference>
<dbReference type="Pfam" id="PF01957">
    <property type="entry name" value="NfeD"/>
    <property type="match status" value="1"/>
</dbReference>
<accession>A0A9D1Z3S0</accession>
<dbReference type="Gene3D" id="2.40.50.140">
    <property type="entry name" value="Nucleic acid-binding proteins"/>
    <property type="match status" value="1"/>
</dbReference>
<evidence type="ECO:0000256" key="1">
    <source>
        <dbReference type="ARBA" id="ARBA00004141"/>
    </source>
</evidence>
<sequence length="151" mass="15802">MSLFWLIAMVLFGVLEAVTVGLTSIWFALGALGALAAAAAAAPVIVQIVVFLGVSFLTLLLVRPLAQRFVNDRKVATNADRVIGQEAVVTEDIDNIQGRGRVTIAGADWTARTEDDQPIPAGSMVRVLRIEGVKVIVAPAGAAGDPEQTAP</sequence>
<comment type="caution">
    <text evidence="7">The sequence shown here is derived from an EMBL/GenBank/DDBJ whole genome shotgun (WGS) entry which is preliminary data.</text>
</comment>
<protein>
    <submittedName>
        <fullName evidence="7">NfeD family protein</fullName>
    </submittedName>
</protein>
<evidence type="ECO:0000256" key="5">
    <source>
        <dbReference type="SAM" id="Phobius"/>
    </source>
</evidence>
<dbReference type="Proteomes" id="UP000886824">
    <property type="component" value="Unassembled WGS sequence"/>
</dbReference>
<evidence type="ECO:0000256" key="3">
    <source>
        <dbReference type="ARBA" id="ARBA00022989"/>
    </source>
</evidence>
<evidence type="ECO:0000259" key="6">
    <source>
        <dbReference type="Pfam" id="PF01957"/>
    </source>
</evidence>
<dbReference type="InterPro" id="IPR002810">
    <property type="entry name" value="NfeD-like_C"/>
</dbReference>
<keyword evidence="4 5" id="KW-0472">Membrane</keyword>
<reference evidence="7" key="1">
    <citation type="journal article" date="2021" name="PeerJ">
        <title>Extensive microbial diversity within the chicken gut microbiome revealed by metagenomics and culture.</title>
        <authorList>
            <person name="Gilroy R."/>
            <person name="Ravi A."/>
            <person name="Getino M."/>
            <person name="Pursley I."/>
            <person name="Horton D.L."/>
            <person name="Alikhan N.F."/>
            <person name="Baker D."/>
            <person name="Gharbi K."/>
            <person name="Hall N."/>
            <person name="Watson M."/>
            <person name="Adriaenssens E.M."/>
            <person name="Foster-Nyarko E."/>
            <person name="Jarju S."/>
            <person name="Secka A."/>
            <person name="Antonio M."/>
            <person name="Oren A."/>
            <person name="Chaudhuri R.R."/>
            <person name="La Ragione R."/>
            <person name="Hildebrand F."/>
            <person name="Pallen M.J."/>
        </authorList>
    </citation>
    <scope>NUCLEOTIDE SEQUENCE</scope>
    <source>
        <strain evidence="7">CHK33-7979</strain>
    </source>
</reference>
<dbReference type="AlphaFoldDB" id="A0A9D1Z3S0"/>